<keyword evidence="1" id="KW-0808">Transferase</keyword>
<feature type="non-terminal residue" evidence="8">
    <location>
        <position position="984"/>
    </location>
</feature>
<dbReference type="InterPro" id="IPR041664">
    <property type="entry name" value="AAA_16"/>
</dbReference>
<dbReference type="InterPro" id="IPR000719">
    <property type="entry name" value="Prot_kinase_dom"/>
</dbReference>
<evidence type="ECO:0000256" key="1">
    <source>
        <dbReference type="ARBA" id="ARBA00022679"/>
    </source>
</evidence>
<gene>
    <name evidence="8" type="ORF">E6K80_14195</name>
</gene>
<feature type="compositionally biased region" description="Polar residues" evidence="6">
    <location>
        <begin position="215"/>
        <end position="227"/>
    </location>
</feature>
<evidence type="ECO:0000313" key="8">
    <source>
        <dbReference type="EMBL" id="TMQ68430.1"/>
    </source>
</evidence>
<evidence type="ECO:0000313" key="9">
    <source>
        <dbReference type="Proteomes" id="UP000319836"/>
    </source>
</evidence>
<dbReference type="PROSITE" id="PS00108">
    <property type="entry name" value="PROTEIN_KINASE_ST"/>
    <property type="match status" value="1"/>
</dbReference>
<dbReference type="InterPro" id="IPR011009">
    <property type="entry name" value="Kinase-like_dom_sf"/>
</dbReference>
<dbReference type="EMBL" id="VBPA01000402">
    <property type="protein sequence ID" value="TMQ68430.1"/>
    <property type="molecule type" value="Genomic_DNA"/>
</dbReference>
<dbReference type="GO" id="GO:0005524">
    <property type="term" value="F:ATP binding"/>
    <property type="evidence" value="ECO:0007669"/>
    <property type="project" value="UniProtKB-UniRule"/>
</dbReference>
<keyword evidence="2 5" id="KW-0547">Nucleotide-binding</keyword>
<keyword evidence="4 5" id="KW-0067">ATP-binding</keyword>
<accession>A0A538TXQ6</accession>
<evidence type="ECO:0000259" key="7">
    <source>
        <dbReference type="PROSITE" id="PS50011"/>
    </source>
</evidence>
<dbReference type="AlphaFoldDB" id="A0A538TXQ6"/>
<dbReference type="Gene3D" id="3.40.50.300">
    <property type="entry name" value="P-loop containing nucleotide triphosphate hydrolases"/>
    <property type="match status" value="1"/>
</dbReference>
<dbReference type="InterPro" id="IPR027417">
    <property type="entry name" value="P-loop_NTPase"/>
</dbReference>
<dbReference type="Gene3D" id="3.30.200.20">
    <property type="entry name" value="Phosphorylase Kinase, domain 1"/>
    <property type="match status" value="1"/>
</dbReference>
<dbReference type="Gene3D" id="1.10.510.10">
    <property type="entry name" value="Transferase(Phosphotransferase) domain 1"/>
    <property type="match status" value="1"/>
</dbReference>
<evidence type="ECO:0000256" key="4">
    <source>
        <dbReference type="ARBA" id="ARBA00022840"/>
    </source>
</evidence>
<evidence type="ECO:0000256" key="2">
    <source>
        <dbReference type="ARBA" id="ARBA00022741"/>
    </source>
</evidence>
<dbReference type="SUPFAM" id="SSF48452">
    <property type="entry name" value="TPR-like"/>
    <property type="match status" value="1"/>
</dbReference>
<feature type="region of interest" description="Disordered" evidence="6">
    <location>
        <begin position="208"/>
        <end position="229"/>
    </location>
</feature>
<evidence type="ECO:0000256" key="3">
    <source>
        <dbReference type="ARBA" id="ARBA00022777"/>
    </source>
</evidence>
<dbReference type="CDD" id="cd14014">
    <property type="entry name" value="STKc_PknB_like"/>
    <property type="match status" value="1"/>
</dbReference>
<evidence type="ECO:0000256" key="6">
    <source>
        <dbReference type="SAM" id="MobiDB-lite"/>
    </source>
</evidence>
<organism evidence="8 9">
    <name type="scientific">Eiseniibacteriota bacterium</name>
    <dbReference type="NCBI Taxonomy" id="2212470"/>
    <lineage>
        <taxon>Bacteria</taxon>
        <taxon>Candidatus Eiseniibacteriota</taxon>
    </lineage>
</organism>
<feature type="domain" description="Protein kinase" evidence="7">
    <location>
        <begin position="9"/>
        <end position="270"/>
    </location>
</feature>
<dbReference type="PANTHER" id="PTHR43289">
    <property type="entry name" value="MITOGEN-ACTIVATED PROTEIN KINASE KINASE KINASE 20-RELATED"/>
    <property type="match status" value="1"/>
</dbReference>
<dbReference type="InterPro" id="IPR008271">
    <property type="entry name" value="Ser/Thr_kinase_AS"/>
</dbReference>
<dbReference type="SMART" id="SM00220">
    <property type="entry name" value="S_TKc"/>
    <property type="match status" value="1"/>
</dbReference>
<comment type="caution">
    <text evidence="8">The sequence shown here is derived from an EMBL/GenBank/DDBJ whole genome shotgun (WGS) entry which is preliminary data.</text>
</comment>
<keyword evidence="3" id="KW-0418">Kinase</keyword>
<dbReference type="InterPro" id="IPR017441">
    <property type="entry name" value="Protein_kinase_ATP_BS"/>
</dbReference>
<dbReference type="PANTHER" id="PTHR43289:SF34">
    <property type="entry name" value="SERINE_THREONINE-PROTEIN KINASE YBDM-RELATED"/>
    <property type="match status" value="1"/>
</dbReference>
<feature type="binding site" evidence="5">
    <location>
        <position position="38"/>
    </location>
    <ligand>
        <name>ATP</name>
        <dbReference type="ChEBI" id="CHEBI:30616"/>
    </ligand>
</feature>
<dbReference type="Gene3D" id="1.25.40.10">
    <property type="entry name" value="Tetratricopeptide repeat domain"/>
    <property type="match status" value="2"/>
</dbReference>
<dbReference type="PROSITE" id="PS50011">
    <property type="entry name" value="PROTEIN_KINASE_DOM"/>
    <property type="match status" value="1"/>
</dbReference>
<protein>
    <submittedName>
        <fullName evidence="8">NACHT domain-containing protein</fullName>
    </submittedName>
</protein>
<dbReference type="PROSITE" id="PS00107">
    <property type="entry name" value="PROTEIN_KINASE_ATP"/>
    <property type="match status" value="1"/>
</dbReference>
<sequence length="984" mass="106723">MNERFAGRFLLLRRLGAGGMGEVYLARDTTTGLECALKRLHLREDDLADTVRHEFEALTRVRHPAVVAVYEFGISAEGTPFYTMEYVPGLPSDHALAQDDRPSLFSLAARVAHGLEVLHAANVVHGDLKPANLVVLPGDRPGALPRAVRIVDFGLARLIGRAGQGHVGTPGYAAPEVVAGEAPTPASDLYGLGATLYTILARRPPFPGETRDQVLQRQQAGGPSTSALEAGGVPGPLIQLVLRLMARSPGERPRDAREVRRALETMHPAARRPLAERIEIESIAGRDAELARFEAWWSRKPARPRLMILTGVSGAGKSALLSELATRMTLAGRPVIHVSCAAFEDPHATAVALARRIAAEAGADADETLGSIQDRLTERDLDVWVDAVAQWSGALARSRSELVVMIDDAERLDHGSRAWIRRLVSSSTVPIVWLWARRRSDRPPEDEAILIAAGLAERVELEPLSRAGLARLAATRLGDSPAPALEEFLWSRCAGHPGLAVDLLRRAATGGAIVEEDAAMRIDAGALAAMGVPADYEASLLARCDALDRDARALTEALAVWGAPLPIENVGRLVPSSSVAALERVLESGLASRLPNGDVELWPPLLADRLVEQIDPSRRRELHRAALEIAGLGRTQRFVHLRGAGDPRAALAEARRAIEEGEGSGLAEAAAGIAEREVPEEAAEWHERAARHYLDRRLFVPAAQHLRRALELEPEGASRSERWVMLCRAAQRTGQPDRVFQIVEDASREDLPAGARARMIADESMARLSAGQRPQARERAMEALRLAEGAREAEAEGVAAQVLGYLELEANRLDIAEDWAKRATEAFEQAGRPDYARAVSLRAALAWAQGRTDEAADLSEKAIESARKAGDRHAFEDLHIHLSAIQIELGRWDQAIRSFETIARIGIEDARLTNAASARAGLSVLQGLTGRISSARRSALETIRLARIGKPRVEPAAFRALAQSERIRGRLLRAERAIEKSLSL</sequence>
<dbReference type="SMART" id="SM00382">
    <property type="entry name" value="AAA"/>
    <property type="match status" value="1"/>
</dbReference>
<reference evidence="8 9" key="1">
    <citation type="journal article" date="2019" name="Nat. Microbiol.">
        <title>Mediterranean grassland soil C-N compound turnover is dependent on rainfall and depth, and is mediated by genomically divergent microorganisms.</title>
        <authorList>
            <person name="Diamond S."/>
            <person name="Andeer P.F."/>
            <person name="Li Z."/>
            <person name="Crits-Christoph A."/>
            <person name="Burstein D."/>
            <person name="Anantharaman K."/>
            <person name="Lane K.R."/>
            <person name="Thomas B.C."/>
            <person name="Pan C."/>
            <person name="Northen T.R."/>
            <person name="Banfield J.F."/>
        </authorList>
    </citation>
    <scope>NUCLEOTIDE SEQUENCE [LARGE SCALE GENOMIC DNA]</scope>
    <source>
        <strain evidence="8">WS_10</strain>
    </source>
</reference>
<dbReference type="Pfam" id="PF13191">
    <property type="entry name" value="AAA_16"/>
    <property type="match status" value="1"/>
</dbReference>
<name>A0A538TXQ6_UNCEI</name>
<dbReference type="SUPFAM" id="SSF56112">
    <property type="entry name" value="Protein kinase-like (PK-like)"/>
    <property type="match status" value="1"/>
</dbReference>
<dbReference type="GO" id="GO:0004674">
    <property type="term" value="F:protein serine/threonine kinase activity"/>
    <property type="evidence" value="ECO:0007669"/>
    <property type="project" value="TreeGrafter"/>
</dbReference>
<evidence type="ECO:0000256" key="5">
    <source>
        <dbReference type="PROSITE-ProRule" id="PRU10141"/>
    </source>
</evidence>
<dbReference type="SUPFAM" id="SSF52540">
    <property type="entry name" value="P-loop containing nucleoside triphosphate hydrolases"/>
    <property type="match status" value="1"/>
</dbReference>
<proteinExistence type="predicted"/>
<dbReference type="Pfam" id="PF00069">
    <property type="entry name" value="Pkinase"/>
    <property type="match status" value="1"/>
</dbReference>
<dbReference type="InterPro" id="IPR003593">
    <property type="entry name" value="AAA+_ATPase"/>
</dbReference>
<dbReference type="InterPro" id="IPR011990">
    <property type="entry name" value="TPR-like_helical_dom_sf"/>
</dbReference>
<dbReference type="Proteomes" id="UP000319836">
    <property type="component" value="Unassembled WGS sequence"/>
</dbReference>